<evidence type="ECO:0000313" key="2">
    <source>
        <dbReference type="Proteomes" id="UP000828048"/>
    </source>
</evidence>
<gene>
    <name evidence="1" type="ORF">Vadar_003942</name>
</gene>
<organism evidence="1 2">
    <name type="scientific">Vaccinium darrowii</name>
    <dbReference type="NCBI Taxonomy" id="229202"/>
    <lineage>
        <taxon>Eukaryota</taxon>
        <taxon>Viridiplantae</taxon>
        <taxon>Streptophyta</taxon>
        <taxon>Embryophyta</taxon>
        <taxon>Tracheophyta</taxon>
        <taxon>Spermatophyta</taxon>
        <taxon>Magnoliopsida</taxon>
        <taxon>eudicotyledons</taxon>
        <taxon>Gunneridae</taxon>
        <taxon>Pentapetalae</taxon>
        <taxon>asterids</taxon>
        <taxon>Ericales</taxon>
        <taxon>Ericaceae</taxon>
        <taxon>Vaccinioideae</taxon>
        <taxon>Vaccinieae</taxon>
        <taxon>Vaccinium</taxon>
    </lineage>
</organism>
<evidence type="ECO:0000313" key="1">
    <source>
        <dbReference type="EMBL" id="KAH7833192.1"/>
    </source>
</evidence>
<name>A0ACB7WXN3_9ERIC</name>
<dbReference type="Proteomes" id="UP000828048">
    <property type="component" value="Chromosome 2"/>
</dbReference>
<reference evidence="1 2" key="1">
    <citation type="journal article" date="2021" name="Hortic Res">
        <title>High-quality reference genome and annotation aids understanding of berry development for evergreen blueberry (Vaccinium darrowii).</title>
        <authorList>
            <person name="Yu J."/>
            <person name="Hulse-Kemp A.M."/>
            <person name="Babiker E."/>
            <person name="Staton M."/>
        </authorList>
    </citation>
    <scope>NUCLEOTIDE SEQUENCE [LARGE SCALE GENOMIC DNA]</scope>
    <source>
        <strain evidence="2">cv. NJ 8807/NJ 8810</strain>
        <tissue evidence="1">Young leaf</tissue>
    </source>
</reference>
<protein>
    <submittedName>
        <fullName evidence="1">Uncharacterized protein</fullName>
    </submittedName>
</protein>
<comment type="caution">
    <text evidence="1">The sequence shown here is derived from an EMBL/GenBank/DDBJ whole genome shotgun (WGS) entry which is preliminary data.</text>
</comment>
<sequence length="472" mass="50702">MFTSSFFFFLLIPFATPLEFNLLSITPDLNNSINCTGDAYISINGIQLTPDPDDFSNTSLLQHKKGRATYFQPLHLWDGAPGNLTDFSTNFSFVIQGVNYGEGITFFLAPNGSNIPADSGGGGLGLVNENGTSTFVAVEFDTYRNTREEGKFPINHVGININNMTSVVNKYWASGISDGRTNEARIKYDSSTKNLSVAFTHFPNGVAVFENLSYVVDLSAHLPEWVTFGFSGSTGSSFEKNSIKSWEFSTSRLVIDEGGKEAAKGGNKTGLVVGLSVGLGKASKESDVYSFGVVALEIACGRRPIEPNAPQNEVKMVEWVWELYGNGRILEAVDRRLGSEFDENVMQCLMVVGLWCANPDWGRRPSIRQAMLVLNFEAPLPVLPEKIPMPMSFGPPGNSFGSYANSSFYGSGSSSQVQSSTYSGNSNNSVAKSLPSAPAAAVSFSSGVSVAKSLPSAPAAAVSFSSPLRNTN</sequence>
<proteinExistence type="predicted"/>
<accession>A0ACB7WXN3</accession>
<dbReference type="EMBL" id="CM037152">
    <property type="protein sequence ID" value="KAH7833192.1"/>
    <property type="molecule type" value="Genomic_DNA"/>
</dbReference>
<keyword evidence="2" id="KW-1185">Reference proteome</keyword>